<dbReference type="InterPro" id="IPR029063">
    <property type="entry name" value="SAM-dependent_MTases_sf"/>
</dbReference>
<dbReference type="Gene3D" id="3.40.50.150">
    <property type="entry name" value="Vaccinia Virus protein VP39"/>
    <property type="match status" value="1"/>
</dbReference>
<name>A0A7C1NTC2_UNCW3</name>
<proteinExistence type="inferred from homology"/>
<reference evidence="8" key="1">
    <citation type="journal article" date="2020" name="mSystems">
        <title>Genome- and Community-Level Interaction Insights into Carbon Utilization and Element Cycling Functions of Hydrothermarchaeota in Hydrothermal Sediment.</title>
        <authorList>
            <person name="Zhou Z."/>
            <person name="Liu Y."/>
            <person name="Xu W."/>
            <person name="Pan J."/>
            <person name="Luo Z.H."/>
            <person name="Li M."/>
        </authorList>
    </citation>
    <scope>NUCLEOTIDE SEQUENCE [LARGE SCALE GENOMIC DNA]</scope>
    <source>
        <strain evidence="8">SpSt-265</strain>
    </source>
</reference>
<sequence>MPEVIKAGEYVLLYHSDRIKFLVSVQENGSFSTHRGNIDFRQITGKEYGDWVETQYGTRFYLLKPTLADLALKVKRTTTIVYPKDAGYMLLQTMIFPGARVIEVGSGSGALTAVLASFVRPHGRVYSYERRPEFSANAVDNIRRYKLDDVCEFFVADPVEQGFQQTDVDAVFLDVPEPWALVRAARQALKSGYPLAGLVPTFEQLRRFTSALSAEGFIRIRAREILERGYYLRETGIRPVDRMVAHTVFLVFAHKANIRNEQELPKQPESA</sequence>
<dbReference type="InterPro" id="IPR014816">
    <property type="entry name" value="tRNA_MeTrfase_Gcd14"/>
</dbReference>
<dbReference type="CDD" id="cd02440">
    <property type="entry name" value="AdoMet_MTases"/>
    <property type="match status" value="1"/>
</dbReference>
<keyword evidence="2 5" id="KW-0808">Transferase</keyword>
<feature type="domain" description="tRNA (adenine(58)-N(1))-methyltransferase catalytic subunit TRM61 C-terminal" evidence="7">
    <location>
        <begin position="61"/>
        <end position="242"/>
    </location>
</feature>
<keyword evidence="4 5" id="KW-0819">tRNA processing</keyword>
<dbReference type="GO" id="GO:0160107">
    <property type="term" value="F:tRNA (adenine(58)-N1)-methyltransferase activity"/>
    <property type="evidence" value="ECO:0007669"/>
    <property type="project" value="UniProtKB-EC"/>
</dbReference>
<organism evidence="8">
    <name type="scientific">candidate division WOR-3 bacterium</name>
    <dbReference type="NCBI Taxonomy" id="2052148"/>
    <lineage>
        <taxon>Bacteria</taxon>
        <taxon>Bacteria division WOR-3</taxon>
    </lineage>
</organism>
<comment type="similarity">
    <text evidence="5">Belongs to the class I-like SAM-binding methyltransferase superfamily. TRM61 family.</text>
</comment>
<dbReference type="GO" id="GO:0031515">
    <property type="term" value="C:tRNA (m1A) methyltransferase complex"/>
    <property type="evidence" value="ECO:0007669"/>
    <property type="project" value="UniProtKB-UniRule"/>
</dbReference>
<gene>
    <name evidence="8" type="ORF">ENP94_02390</name>
</gene>
<accession>A0A7C1NTC2</accession>
<dbReference type="PIRSF" id="PIRSF017269">
    <property type="entry name" value="GCD14"/>
    <property type="match status" value="1"/>
</dbReference>
<dbReference type="InterPro" id="IPR049470">
    <property type="entry name" value="TRM61_C"/>
</dbReference>
<feature type="binding site" evidence="6">
    <location>
        <begin position="108"/>
        <end position="111"/>
    </location>
    <ligand>
        <name>S-adenosyl-L-methionine</name>
        <dbReference type="ChEBI" id="CHEBI:59789"/>
    </ligand>
</feature>
<protein>
    <recommendedName>
        <fullName evidence="5">tRNA (adenine(58)-N(1))-methyltransferase TrmI</fullName>
        <ecNumber evidence="5">2.1.1.220</ecNumber>
    </recommendedName>
</protein>
<dbReference type="GO" id="GO:0030488">
    <property type="term" value="P:tRNA methylation"/>
    <property type="evidence" value="ECO:0007669"/>
    <property type="project" value="InterPro"/>
</dbReference>
<evidence type="ECO:0000256" key="4">
    <source>
        <dbReference type="ARBA" id="ARBA00022694"/>
    </source>
</evidence>
<dbReference type="EMBL" id="DSLG01000002">
    <property type="protein sequence ID" value="HEA86840.1"/>
    <property type="molecule type" value="Genomic_DNA"/>
</dbReference>
<dbReference type="SUPFAM" id="SSF53335">
    <property type="entry name" value="S-adenosyl-L-methionine-dependent methyltransferases"/>
    <property type="match status" value="1"/>
</dbReference>
<evidence type="ECO:0000256" key="1">
    <source>
        <dbReference type="ARBA" id="ARBA00022603"/>
    </source>
</evidence>
<comment type="catalytic activity">
    <reaction evidence="5">
        <text>adenosine(58) in tRNA + S-adenosyl-L-methionine = N(1)-methyladenosine(58) in tRNA + S-adenosyl-L-homocysteine + H(+)</text>
        <dbReference type="Rhea" id="RHEA:43152"/>
        <dbReference type="Rhea" id="RHEA-COMP:10365"/>
        <dbReference type="Rhea" id="RHEA-COMP:10366"/>
        <dbReference type="ChEBI" id="CHEBI:15378"/>
        <dbReference type="ChEBI" id="CHEBI:57856"/>
        <dbReference type="ChEBI" id="CHEBI:59789"/>
        <dbReference type="ChEBI" id="CHEBI:74411"/>
        <dbReference type="ChEBI" id="CHEBI:74491"/>
        <dbReference type="EC" id="2.1.1.220"/>
    </reaction>
</comment>
<evidence type="ECO:0000256" key="3">
    <source>
        <dbReference type="ARBA" id="ARBA00022691"/>
    </source>
</evidence>
<dbReference type="PANTHER" id="PTHR12133">
    <property type="entry name" value="TRNA (ADENINE(58)-N(1))-METHYLTRANSFERASE"/>
    <property type="match status" value="1"/>
</dbReference>
<comment type="subunit">
    <text evidence="5">Homotetramer composed of a dimer of dimers.</text>
</comment>
<evidence type="ECO:0000259" key="7">
    <source>
        <dbReference type="Pfam" id="PF08704"/>
    </source>
</evidence>
<dbReference type="FunFam" id="3.10.330.20:FF:000003">
    <property type="entry name" value="tRNA (Adenine(58)-N(1))-methyltransferase, mitochondrial isoform X1"/>
    <property type="match status" value="1"/>
</dbReference>
<dbReference type="EC" id="2.1.1.220" evidence="5"/>
<evidence type="ECO:0000256" key="5">
    <source>
        <dbReference type="PIRNR" id="PIRNR017269"/>
    </source>
</evidence>
<dbReference type="AlphaFoldDB" id="A0A7C1NTC2"/>
<dbReference type="PROSITE" id="PS51620">
    <property type="entry name" value="SAM_TRM61"/>
    <property type="match status" value="1"/>
</dbReference>
<comment type="function">
    <text evidence="5">Catalyzes the S-adenosyl-L-methionine-dependent formation of N(1)-methyladenine at position 58 (m1A58) in tRNA.</text>
</comment>
<dbReference type="PANTHER" id="PTHR12133:SF1">
    <property type="entry name" value="TRNA (ADENINE(58)-N(1))-METHYLTRANSFERASE, MITOCHONDRIAL"/>
    <property type="match status" value="1"/>
</dbReference>
<dbReference type="Gene3D" id="3.10.330.20">
    <property type="match status" value="1"/>
</dbReference>
<evidence type="ECO:0000256" key="2">
    <source>
        <dbReference type="ARBA" id="ARBA00022679"/>
    </source>
</evidence>
<keyword evidence="3 5" id="KW-0949">S-adenosyl-L-methionine</keyword>
<evidence type="ECO:0000313" key="8">
    <source>
        <dbReference type="EMBL" id="HEA86840.1"/>
    </source>
</evidence>
<feature type="binding site" evidence="6">
    <location>
        <position position="174"/>
    </location>
    <ligand>
        <name>S-adenosyl-L-methionine</name>
        <dbReference type="ChEBI" id="CHEBI:59789"/>
    </ligand>
</feature>
<keyword evidence="1 5" id="KW-0489">Methyltransferase</keyword>
<feature type="binding site" evidence="6">
    <location>
        <position position="129"/>
    </location>
    <ligand>
        <name>S-adenosyl-L-methionine</name>
        <dbReference type="ChEBI" id="CHEBI:59789"/>
    </ligand>
</feature>
<dbReference type="Pfam" id="PF08704">
    <property type="entry name" value="GCD14"/>
    <property type="match status" value="1"/>
</dbReference>
<evidence type="ECO:0000256" key="6">
    <source>
        <dbReference type="PIRSR" id="PIRSR017269-1"/>
    </source>
</evidence>
<comment type="caution">
    <text evidence="8">The sequence shown here is derived from an EMBL/GenBank/DDBJ whole genome shotgun (WGS) entry which is preliminary data.</text>
</comment>